<dbReference type="EMBL" id="CAHIKZ030000535">
    <property type="protein sequence ID" value="CAE1178781.1"/>
    <property type="molecule type" value="Genomic_DNA"/>
</dbReference>
<proteinExistence type="inferred from homology"/>
<comment type="caution">
    <text evidence="8">The sequence shown here is derived from an EMBL/GenBank/DDBJ whole genome shotgun (WGS) entry which is preliminary data.</text>
</comment>
<dbReference type="InterPro" id="IPR017423">
    <property type="entry name" value="TRM6"/>
</dbReference>
<organism evidence="8 9">
    <name type="scientific">Acanthosepion pharaonis</name>
    <name type="common">Pharaoh cuttlefish</name>
    <name type="synonym">Sepia pharaonis</name>
    <dbReference type="NCBI Taxonomy" id="158019"/>
    <lineage>
        <taxon>Eukaryota</taxon>
        <taxon>Metazoa</taxon>
        <taxon>Spiralia</taxon>
        <taxon>Lophotrochozoa</taxon>
        <taxon>Mollusca</taxon>
        <taxon>Cephalopoda</taxon>
        <taxon>Coleoidea</taxon>
        <taxon>Decapodiformes</taxon>
        <taxon>Sepiida</taxon>
        <taxon>Sepiina</taxon>
        <taxon>Sepiidae</taxon>
        <taxon>Acanthosepion</taxon>
    </lineage>
</organism>
<keyword evidence="5" id="KW-0539">Nucleus</keyword>
<reference evidence="8" key="1">
    <citation type="submission" date="2021-01" db="EMBL/GenBank/DDBJ databases">
        <authorList>
            <person name="Li R."/>
            <person name="Bekaert M."/>
        </authorList>
    </citation>
    <scope>NUCLEOTIDE SEQUENCE</scope>
    <source>
        <strain evidence="8">Farmed</strain>
    </source>
</reference>
<evidence type="ECO:0000313" key="9">
    <source>
        <dbReference type="Proteomes" id="UP000597762"/>
    </source>
</evidence>
<dbReference type="OrthoDB" id="10254665at2759"/>
<comment type="similarity">
    <text evidence="2">Belongs to the TRM6/GCD10 family.</text>
</comment>
<dbReference type="PANTHER" id="PTHR12945:SF0">
    <property type="entry name" value="TRNA (ADENINE(58)-N(1))-METHYLTRANSFERASE NON-CATALYTIC SUBUNIT TRM6"/>
    <property type="match status" value="1"/>
</dbReference>
<evidence type="ECO:0000256" key="3">
    <source>
        <dbReference type="ARBA" id="ARBA00021704"/>
    </source>
</evidence>
<evidence type="ECO:0000256" key="6">
    <source>
        <dbReference type="ARBA" id="ARBA00032319"/>
    </source>
</evidence>
<feature type="compositionally biased region" description="Polar residues" evidence="7">
    <location>
        <begin position="342"/>
        <end position="351"/>
    </location>
</feature>
<dbReference type="GO" id="GO:0030488">
    <property type="term" value="P:tRNA methylation"/>
    <property type="evidence" value="ECO:0007669"/>
    <property type="project" value="InterPro"/>
</dbReference>
<evidence type="ECO:0000256" key="5">
    <source>
        <dbReference type="ARBA" id="ARBA00023242"/>
    </source>
</evidence>
<dbReference type="PIRSF" id="PIRSF038170">
    <property type="entry name" value="tRNA_m1A_mtfrase"/>
    <property type="match status" value="1"/>
</dbReference>
<keyword evidence="4" id="KW-0819">tRNA processing</keyword>
<dbReference type="Gene3D" id="3.40.50.150">
    <property type="entry name" value="Vaccinia Virus protein VP39"/>
    <property type="match status" value="1"/>
</dbReference>
<feature type="compositionally biased region" description="Polar residues" evidence="7">
    <location>
        <begin position="366"/>
        <end position="377"/>
    </location>
</feature>
<accession>A0A812BEW5</accession>
<dbReference type="GO" id="GO:0031515">
    <property type="term" value="C:tRNA (m1A) methyltransferase complex"/>
    <property type="evidence" value="ECO:0007669"/>
    <property type="project" value="InterPro"/>
</dbReference>
<evidence type="ECO:0000256" key="1">
    <source>
        <dbReference type="ARBA" id="ARBA00004123"/>
    </source>
</evidence>
<dbReference type="InterPro" id="IPR029063">
    <property type="entry name" value="SAM-dependent_MTases_sf"/>
</dbReference>
<dbReference type="Pfam" id="PF04189">
    <property type="entry name" value="Gcd10p"/>
    <property type="match status" value="1"/>
</dbReference>
<evidence type="ECO:0000313" key="8">
    <source>
        <dbReference type="EMBL" id="CAE1178781.1"/>
    </source>
</evidence>
<feature type="region of interest" description="Disordered" evidence="7">
    <location>
        <begin position="285"/>
        <end position="402"/>
    </location>
</feature>
<dbReference type="GO" id="GO:0005634">
    <property type="term" value="C:nucleus"/>
    <property type="evidence" value="ECO:0007669"/>
    <property type="project" value="UniProtKB-SubCell"/>
</dbReference>
<name>A0A812BEW5_ACAPH</name>
<comment type="subcellular location">
    <subcellularLocation>
        <location evidence="1">Nucleus</location>
    </subcellularLocation>
</comment>
<dbReference type="Proteomes" id="UP000597762">
    <property type="component" value="Unassembled WGS sequence"/>
</dbReference>
<feature type="compositionally biased region" description="Low complexity" evidence="7">
    <location>
        <begin position="294"/>
        <end position="317"/>
    </location>
</feature>
<evidence type="ECO:0000256" key="7">
    <source>
        <dbReference type="SAM" id="MobiDB-lite"/>
    </source>
</evidence>
<gene>
    <name evidence="8" type="ORF">SPHA_15377</name>
</gene>
<evidence type="ECO:0000256" key="4">
    <source>
        <dbReference type="ARBA" id="ARBA00022694"/>
    </source>
</evidence>
<keyword evidence="9" id="KW-1185">Reference proteome</keyword>
<sequence length="521" mass="58300">MIPKDLIKEGDHIVLKRDDNFWVMQVRVTRFVYIDKHKFTLDGVIGEPYGSKFQLKNESICRIDSSTASKLDIPDCGKGIDNRHIVGKDSNQQLSHEEILAMKKDGLTGDSIVGRLIENSSTFSLKTEYAQDKYIAKKKRKHMPVFIILRPSSRLLIEMYFAKSPGKICHLRPDSLAQILTHANVRAHSNVAVVDTCLGLVLGAVMERLGGFGNVIHIYHGQTPMRPVVDYYDFDRNHMNTLHSFPMEKLNLLKKTGNILIDYDKNNTGGVADDSSCKKMAKMGVDTSTKEGTETTAGSNTTTTANKESSCESSKCLETSEKTNDGGITSPVIGDGCKNDSETLPTKTSEPIVNVDENMETDTKVVVSTTDNQPNNQERSKDKSKEQVNGAKPEKKRFRGTFEDREAKREIELKKLAAAQEMLTTKKLDCIIVASKFYPTSLVLNLIRYLAPSRQLVVYSQYKEPLMECYAQLREVGGLVNFRVMESWCREFQVLNMRTHPLVNMSGTGGYILVATSVTKS</sequence>
<dbReference type="AlphaFoldDB" id="A0A812BEW5"/>
<evidence type="ECO:0000256" key="2">
    <source>
        <dbReference type="ARBA" id="ARBA00008320"/>
    </source>
</evidence>
<dbReference type="PANTHER" id="PTHR12945">
    <property type="entry name" value="TRANSLATION INITIATION FACTOR EIF3-RELATED"/>
    <property type="match status" value="1"/>
</dbReference>
<protein>
    <recommendedName>
        <fullName evidence="3">tRNA (adenine(58)-N(1))-methyltransferase non-catalytic subunit TRM6</fullName>
    </recommendedName>
    <alternativeName>
        <fullName evidence="6">tRNA(m1A58)-methyltransferase subunit TRM6</fullName>
    </alternativeName>
</protein>